<dbReference type="Proteomes" id="UP001196509">
    <property type="component" value="Unassembled WGS sequence"/>
</dbReference>
<evidence type="ECO:0000256" key="1">
    <source>
        <dbReference type="SAM" id="SignalP"/>
    </source>
</evidence>
<dbReference type="Gene3D" id="1.10.530.10">
    <property type="match status" value="1"/>
</dbReference>
<evidence type="ECO:0000313" key="4">
    <source>
        <dbReference type="Proteomes" id="UP001196509"/>
    </source>
</evidence>
<protein>
    <recommendedName>
        <fullName evidence="2">Phage tail lysozyme domain-containing protein</fullName>
    </recommendedName>
</protein>
<sequence>MKKHGFIGVRAAGLVVAALCAISTATPMASAVANDGAASVFPVAFKPNRVHFNTLKGYNKSQVSVANKIARGFAKAGYGRQHQIAAVSVAIRESTLNPKAVNRGCGCYGLFQLNKRGGLGRGQSVGTLTSADSNIALIIGEANRFPQFRKAKTVDQAVNAFVRYVTRPANKSSVVGRTVRTARMVEKHAQ</sequence>
<dbReference type="EMBL" id="JAICBX010000004">
    <property type="protein sequence ID" value="MBW8639724.1"/>
    <property type="molecule type" value="Genomic_DNA"/>
</dbReference>
<dbReference type="InterPro" id="IPR023346">
    <property type="entry name" value="Lysozyme-like_dom_sf"/>
</dbReference>
<dbReference type="Pfam" id="PF18013">
    <property type="entry name" value="Phage_lysozyme2"/>
    <property type="match status" value="1"/>
</dbReference>
<gene>
    <name evidence="3" type="ORF">K1W69_21195</name>
</gene>
<feature type="signal peptide" evidence="1">
    <location>
        <begin position="1"/>
        <end position="31"/>
    </location>
</feature>
<proteinExistence type="predicted"/>
<accession>A0AAE2ZMN6</accession>
<dbReference type="AlphaFoldDB" id="A0AAE2ZMN6"/>
<comment type="caution">
    <text evidence="3">The sequence shown here is derived from an EMBL/GenBank/DDBJ whole genome shotgun (WGS) entry which is preliminary data.</text>
</comment>
<keyword evidence="4" id="KW-1185">Reference proteome</keyword>
<evidence type="ECO:0000313" key="3">
    <source>
        <dbReference type="EMBL" id="MBW8639724.1"/>
    </source>
</evidence>
<organism evidence="3 4">
    <name type="scientific">Flavimaribacter sediminis</name>
    <dbReference type="NCBI Taxonomy" id="2865987"/>
    <lineage>
        <taxon>Bacteria</taxon>
        <taxon>Pseudomonadati</taxon>
        <taxon>Pseudomonadota</taxon>
        <taxon>Alphaproteobacteria</taxon>
        <taxon>Hyphomicrobiales</taxon>
        <taxon>Rhizobiaceae</taxon>
        <taxon>Flavimaribacter</taxon>
    </lineage>
</organism>
<feature type="domain" description="Phage tail lysozyme" evidence="2">
    <location>
        <begin position="65"/>
        <end position="173"/>
    </location>
</feature>
<dbReference type="InterPro" id="IPR041219">
    <property type="entry name" value="Phage_lysozyme2"/>
</dbReference>
<evidence type="ECO:0000259" key="2">
    <source>
        <dbReference type="Pfam" id="PF18013"/>
    </source>
</evidence>
<dbReference type="RefSeq" id="WP_220230433.1">
    <property type="nucleotide sequence ID" value="NZ_JAICBX010000004.1"/>
</dbReference>
<feature type="chain" id="PRO_5042088702" description="Phage tail lysozyme domain-containing protein" evidence="1">
    <location>
        <begin position="32"/>
        <end position="190"/>
    </location>
</feature>
<dbReference type="SUPFAM" id="SSF53955">
    <property type="entry name" value="Lysozyme-like"/>
    <property type="match status" value="1"/>
</dbReference>
<keyword evidence="1" id="KW-0732">Signal</keyword>
<name>A0AAE2ZMN6_9HYPH</name>
<reference evidence="3" key="1">
    <citation type="submission" date="2021-08" db="EMBL/GenBank/DDBJ databases">
        <title>Hoeflea bacterium WL0058 sp. nov., isolated from the sediment.</title>
        <authorList>
            <person name="Wang L."/>
            <person name="Zhang D."/>
        </authorList>
    </citation>
    <scope>NUCLEOTIDE SEQUENCE</scope>
    <source>
        <strain evidence="3">WL0058</strain>
    </source>
</reference>